<feature type="transmembrane region" description="Helical" evidence="9">
    <location>
        <begin position="122"/>
        <end position="144"/>
    </location>
</feature>
<evidence type="ECO:0000256" key="1">
    <source>
        <dbReference type="ARBA" id="ARBA00004429"/>
    </source>
</evidence>
<dbReference type="EMBL" id="FOSK01000003">
    <property type="protein sequence ID" value="SFK26980.1"/>
    <property type="molecule type" value="Genomic_DNA"/>
</dbReference>
<evidence type="ECO:0000256" key="7">
    <source>
        <dbReference type="ARBA" id="ARBA00023136"/>
    </source>
</evidence>
<feature type="transmembrane region" description="Helical" evidence="9">
    <location>
        <begin position="6"/>
        <end position="26"/>
    </location>
</feature>
<comment type="subcellular location">
    <subcellularLocation>
        <location evidence="1">Cell inner membrane</location>
        <topology evidence="1">Multi-pass membrane protein</topology>
    </subcellularLocation>
</comment>
<comment type="similarity">
    <text evidence="8">Belongs to the TsuA/YedE (TC 9.B.102) family.</text>
</comment>
<dbReference type="Pfam" id="PF04143">
    <property type="entry name" value="Sulf_transp"/>
    <property type="match status" value="1"/>
</dbReference>
<keyword evidence="4" id="KW-0997">Cell inner membrane</keyword>
<gene>
    <name evidence="10" type="ORF">SAMN04488518_103366</name>
</gene>
<evidence type="ECO:0000256" key="6">
    <source>
        <dbReference type="ARBA" id="ARBA00022989"/>
    </source>
</evidence>
<evidence type="ECO:0000313" key="11">
    <source>
        <dbReference type="Proteomes" id="UP000199598"/>
    </source>
</evidence>
<keyword evidence="11" id="KW-1185">Reference proteome</keyword>
<dbReference type="InterPro" id="IPR007272">
    <property type="entry name" value="Sulf_transp_TsuA/YedE"/>
</dbReference>
<evidence type="ECO:0000256" key="8">
    <source>
        <dbReference type="ARBA" id="ARBA00035655"/>
    </source>
</evidence>
<evidence type="ECO:0008006" key="12">
    <source>
        <dbReference type="Google" id="ProtNLM"/>
    </source>
</evidence>
<organism evidence="10 11">
    <name type="scientific">Pseudovibrio ascidiaceicola</name>
    <dbReference type="NCBI Taxonomy" id="285279"/>
    <lineage>
        <taxon>Bacteria</taxon>
        <taxon>Pseudomonadati</taxon>
        <taxon>Pseudomonadota</taxon>
        <taxon>Alphaproteobacteria</taxon>
        <taxon>Hyphomicrobiales</taxon>
        <taxon>Stappiaceae</taxon>
        <taxon>Pseudovibrio</taxon>
    </lineage>
</organism>
<proteinExistence type="inferred from homology"/>
<reference evidence="10 11" key="1">
    <citation type="submission" date="2016-10" db="EMBL/GenBank/DDBJ databases">
        <authorList>
            <person name="Varghese N."/>
            <person name="Submissions S."/>
        </authorList>
    </citation>
    <scope>NUCLEOTIDE SEQUENCE [LARGE SCALE GENOMIC DNA]</scope>
    <source>
        <strain evidence="10 11">DSM 16392</strain>
    </source>
</reference>
<dbReference type="PANTHER" id="PTHR30574:SF1">
    <property type="entry name" value="SULPHUR TRANSPORT DOMAIN-CONTAINING PROTEIN"/>
    <property type="match status" value="1"/>
</dbReference>
<evidence type="ECO:0000313" key="10">
    <source>
        <dbReference type="EMBL" id="SFK26980.1"/>
    </source>
</evidence>
<protein>
    <recommendedName>
        <fullName evidence="12">Sulphur transport domain-containing protein</fullName>
    </recommendedName>
</protein>
<comment type="caution">
    <text evidence="10">The sequence shown here is derived from an EMBL/GenBank/DDBJ whole genome shotgun (WGS) entry which is preliminary data.</text>
</comment>
<evidence type="ECO:0000256" key="9">
    <source>
        <dbReference type="SAM" id="Phobius"/>
    </source>
</evidence>
<dbReference type="PANTHER" id="PTHR30574">
    <property type="entry name" value="INNER MEMBRANE PROTEIN YEDE"/>
    <property type="match status" value="1"/>
</dbReference>
<keyword evidence="6 9" id="KW-1133">Transmembrane helix</keyword>
<keyword evidence="2" id="KW-0813">Transport</keyword>
<evidence type="ECO:0000256" key="4">
    <source>
        <dbReference type="ARBA" id="ARBA00022519"/>
    </source>
</evidence>
<keyword evidence="5 9" id="KW-0812">Transmembrane</keyword>
<name>A0A1I3Y5I3_9HYPH</name>
<keyword evidence="7 9" id="KW-0472">Membrane</keyword>
<accession>A0A1I3Y5I3</accession>
<dbReference type="Proteomes" id="UP000199598">
    <property type="component" value="Unassembled WGS sequence"/>
</dbReference>
<keyword evidence="3" id="KW-1003">Cell membrane</keyword>
<feature type="transmembrane region" description="Helical" evidence="9">
    <location>
        <begin position="92"/>
        <end position="110"/>
    </location>
</feature>
<evidence type="ECO:0000256" key="3">
    <source>
        <dbReference type="ARBA" id="ARBA00022475"/>
    </source>
</evidence>
<sequence>MTEFTPYASLAGGVLIGLSTVILLLANGRIAGISGIYSRLFETGPLANGKSAWVHGEKGWQLSFVVGIVLAPLLLMAGGFEIEQVFTGDLTLIAIAGALVGFGSVFGSGCTSGHGVCGLSRLSVRSLAATVTFMSVGIAVVFVLRHVVGG</sequence>
<evidence type="ECO:0000256" key="5">
    <source>
        <dbReference type="ARBA" id="ARBA00022692"/>
    </source>
</evidence>
<feature type="transmembrane region" description="Helical" evidence="9">
    <location>
        <begin position="60"/>
        <end position="80"/>
    </location>
</feature>
<dbReference type="RefSeq" id="WP_093518460.1">
    <property type="nucleotide sequence ID" value="NZ_FOSK01000003.1"/>
</dbReference>
<evidence type="ECO:0000256" key="2">
    <source>
        <dbReference type="ARBA" id="ARBA00022448"/>
    </source>
</evidence>